<dbReference type="Pfam" id="PF01833">
    <property type="entry name" value="TIG"/>
    <property type="match status" value="5"/>
</dbReference>
<gene>
    <name evidence="2" type="ORF">METZ01_LOCUS141613</name>
</gene>
<accession>A0A381ZHT0</accession>
<protein>
    <recommendedName>
        <fullName evidence="1">IPT/TIG domain-containing protein</fullName>
    </recommendedName>
</protein>
<dbReference type="PANTHER" id="PTHR22625:SF70">
    <property type="entry name" value="PLEXIN A, ISOFORM A"/>
    <property type="match status" value="1"/>
</dbReference>
<feature type="domain" description="IPT/TIG" evidence="1">
    <location>
        <begin position="322"/>
        <end position="400"/>
    </location>
</feature>
<reference evidence="2" key="1">
    <citation type="submission" date="2018-05" db="EMBL/GenBank/DDBJ databases">
        <authorList>
            <person name="Lanie J.A."/>
            <person name="Ng W.-L."/>
            <person name="Kazmierczak K.M."/>
            <person name="Andrzejewski T.M."/>
            <person name="Davidsen T.M."/>
            <person name="Wayne K.J."/>
            <person name="Tettelin H."/>
            <person name="Glass J.I."/>
            <person name="Rusch D."/>
            <person name="Podicherti R."/>
            <person name="Tsui H.-C.T."/>
            <person name="Winkler M.E."/>
        </authorList>
    </citation>
    <scope>NUCLEOTIDE SEQUENCE</scope>
</reference>
<organism evidence="2">
    <name type="scientific">marine metagenome</name>
    <dbReference type="NCBI Taxonomy" id="408172"/>
    <lineage>
        <taxon>unclassified sequences</taxon>
        <taxon>metagenomes</taxon>
        <taxon>ecological metagenomes</taxon>
    </lineage>
</organism>
<dbReference type="InterPro" id="IPR013783">
    <property type="entry name" value="Ig-like_fold"/>
</dbReference>
<feature type="domain" description="IPT/TIG" evidence="1">
    <location>
        <begin position="82"/>
        <end position="159"/>
    </location>
</feature>
<feature type="domain" description="IPT/TIG" evidence="1">
    <location>
        <begin position="403"/>
        <end position="482"/>
    </location>
</feature>
<dbReference type="SUPFAM" id="SSF81296">
    <property type="entry name" value="E set domains"/>
    <property type="match status" value="5"/>
</dbReference>
<dbReference type="PANTHER" id="PTHR22625">
    <property type="entry name" value="PLEXIN"/>
    <property type="match status" value="1"/>
</dbReference>
<dbReference type="GO" id="GO:0017154">
    <property type="term" value="F:semaphorin receptor activity"/>
    <property type="evidence" value="ECO:0007669"/>
    <property type="project" value="InterPro"/>
</dbReference>
<dbReference type="AlphaFoldDB" id="A0A381ZHT0"/>
<dbReference type="InterPro" id="IPR002909">
    <property type="entry name" value="IPT_dom"/>
</dbReference>
<feature type="domain" description="IPT/TIG" evidence="1">
    <location>
        <begin position="241"/>
        <end position="320"/>
    </location>
</feature>
<feature type="non-terminal residue" evidence="2">
    <location>
        <position position="516"/>
    </location>
</feature>
<dbReference type="CDD" id="cd00102">
    <property type="entry name" value="IPT"/>
    <property type="match status" value="1"/>
</dbReference>
<name>A0A381ZHT0_9ZZZZ</name>
<dbReference type="InterPro" id="IPR031148">
    <property type="entry name" value="Plexin"/>
</dbReference>
<evidence type="ECO:0000313" key="2">
    <source>
        <dbReference type="EMBL" id="SVA88759.1"/>
    </source>
</evidence>
<sequence>MQPRHGRPGTRVVFIGKELQWVSAVRFGDAMADWEPVTVIDGQGKPHVLEIHSTVPNAATTAKPTLATPFGEITVPMPFAVAPRITGFHPARGWQGTTVTIEGQNFTGVTAVRFAGRLANFSVTAATQIRAVVPPGVTDGAIAVSHEESGASGESFIVAGPGPIIDSLDSWLGAPGDSIVIRGVNFKPVADVWFGNVRAGFTVVADTQLKATVPHAASGKITLASALGQASTGKFFVITRAPVITSMSPAVVAPGMKVTLRGVNFRQVTAVHVGAARASGQSTPSPQQLDFTVPANATSGLVKVINPFGFGMSEAALTVTRAPVIESFDPPLTGPAKWVTLRGANFTGATRVLLGSMAVRFAVTAPTQIRVELPLNAATGTLTVQNTFGSGTTIEMLTIIGNGPYITSFEPATGVTGTKVKLHGRNLDLATVVEFGGVKAAAFTVPASTQLSVTVPLDAQSGPVKLLSLLGDFSSAENFFLPPRLAKPKKLEAKPGDEVEFAGRNFLGLESLRIGG</sequence>
<dbReference type="CDD" id="cd00603">
    <property type="entry name" value="IPT_PCSR"/>
    <property type="match status" value="1"/>
</dbReference>
<dbReference type="InterPro" id="IPR014756">
    <property type="entry name" value="Ig_E-set"/>
</dbReference>
<evidence type="ECO:0000259" key="1">
    <source>
        <dbReference type="SMART" id="SM00429"/>
    </source>
</evidence>
<proteinExistence type="predicted"/>
<dbReference type="SMART" id="SM00429">
    <property type="entry name" value="IPT"/>
    <property type="match status" value="4"/>
</dbReference>
<dbReference type="Gene3D" id="2.60.40.10">
    <property type="entry name" value="Immunoglobulins"/>
    <property type="match status" value="5"/>
</dbReference>
<dbReference type="EMBL" id="UINC01021361">
    <property type="protein sequence ID" value="SVA88759.1"/>
    <property type="molecule type" value="Genomic_DNA"/>
</dbReference>